<protein>
    <submittedName>
        <fullName evidence="1">Uncharacterized protein</fullName>
    </submittedName>
</protein>
<sequence>MPQIAPLQLRAIPSLSWWRLYRWPSAGGLEGPTKPSRLQQAKQRSCWHRFLLLLGNTVFSTSNYVDVIFAAWENFSYSYFGTVTLIPAETLHSFLELLFWHKISSHHLRVTIQGDKIIVLLC</sequence>
<organism evidence="1 2">
    <name type="scientific">Daphnia magna</name>
    <dbReference type="NCBI Taxonomy" id="35525"/>
    <lineage>
        <taxon>Eukaryota</taxon>
        <taxon>Metazoa</taxon>
        <taxon>Ecdysozoa</taxon>
        <taxon>Arthropoda</taxon>
        <taxon>Crustacea</taxon>
        <taxon>Branchiopoda</taxon>
        <taxon>Diplostraca</taxon>
        <taxon>Cladocera</taxon>
        <taxon>Anomopoda</taxon>
        <taxon>Daphniidae</taxon>
        <taxon>Daphnia</taxon>
    </lineage>
</organism>
<comment type="caution">
    <text evidence="1">The sequence shown here is derived from an EMBL/GenBank/DDBJ whole genome shotgun (WGS) entry which is preliminary data.</text>
</comment>
<name>A0ABQ9ZLE6_9CRUS</name>
<keyword evidence="2" id="KW-1185">Reference proteome</keyword>
<dbReference type="Proteomes" id="UP001234178">
    <property type="component" value="Unassembled WGS sequence"/>
</dbReference>
<proteinExistence type="predicted"/>
<dbReference type="EMBL" id="JAOYFB010000004">
    <property type="protein sequence ID" value="KAK4013768.1"/>
    <property type="molecule type" value="Genomic_DNA"/>
</dbReference>
<accession>A0ABQ9ZLE6</accession>
<gene>
    <name evidence="1" type="ORF">OUZ56_026319</name>
</gene>
<reference evidence="1 2" key="1">
    <citation type="journal article" date="2023" name="Nucleic Acids Res.">
        <title>The hologenome of Daphnia magna reveals possible DNA methylation and microbiome-mediated evolution of the host genome.</title>
        <authorList>
            <person name="Chaturvedi A."/>
            <person name="Li X."/>
            <person name="Dhandapani V."/>
            <person name="Marshall H."/>
            <person name="Kissane S."/>
            <person name="Cuenca-Cambronero M."/>
            <person name="Asole G."/>
            <person name="Calvet F."/>
            <person name="Ruiz-Romero M."/>
            <person name="Marangio P."/>
            <person name="Guigo R."/>
            <person name="Rago D."/>
            <person name="Mirbahai L."/>
            <person name="Eastwood N."/>
            <person name="Colbourne J.K."/>
            <person name="Zhou J."/>
            <person name="Mallon E."/>
            <person name="Orsini L."/>
        </authorList>
    </citation>
    <scope>NUCLEOTIDE SEQUENCE [LARGE SCALE GENOMIC DNA]</scope>
    <source>
        <strain evidence="1">LRV0_1</strain>
    </source>
</reference>
<evidence type="ECO:0000313" key="1">
    <source>
        <dbReference type="EMBL" id="KAK4013768.1"/>
    </source>
</evidence>
<evidence type="ECO:0000313" key="2">
    <source>
        <dbReference type="Proteomes" id="UP001234178"/>
    </source>
</evidence>